<sequence length="406" mass="43127">MLPSLVPTIVAILLVFLIDFAAAGNTTCAGNMTQWYTDAVGETACMTYQRLRQICNSNYQVPSFRQNTPGDQCDDQLQTCCCNSISWALSMLCMNCQWDVNGGSVSGIDAGIGAYGMYRSPSGPFCGPGTNQSLPSDIQAAVCNKDIKLANFLYNLFWSDGPWFYVYTMNTAVKDEAATNNNMYTNCNSTTSSTLSSSTSTSTTSAAPSQTTTAASASSAQKSNIAIIIGPVIGGLIVLVAAVVIARCWHKHSRRLVRVSLDTDSPPYAHAIAVASPYTVTDPDTRPTSYGIEYSRKRGRLPTSNNFSSRSPSTSALASTTSGNGQSSSNLLGNPSSSVSALRHEDAGAVPNLARSDSGRLPPAYNPGWEAPPSESSPPNPGSEFQPGESSLQITTDSRPGRRIKR</sequence>
<protein>
    <recommendedName>
        <fullName evidence="6">Mid2 domain-containing protein</fullName>
    </recommendedName>
</protein>
<dbReference type="AlphaFoldDB" id="A0A9P7A4L1"/>
<feature type="region of interest" description="Disordered" evidence="1">
    <location>
        <begin position="192"/>
        <end position="215"/>
    </location>
</feature>
<feature type="transmembrane region" description="Helical" evidence="2">
    <location>
        <begin position="225"/>
        <end position="246"/>
    </location>
</feature>
<feature type="compositionally biased region" description="Polar residues" evidence="1">
    <location>
        <begin position="388"/>
        <end position="398"/>
    </location>
</feature>
<evidence type="ECO:0000313" key="5">
    <source>
        <dbReference type="Proteomes" id="UP000714275"/>
    </source>
</evidence>
<keyword evidence="2" id="KW-0472">Membrane</keyword>
<feature type="compositionally biased region" description="Low complexity" evidence="1">
    <location>
        <begin position="302"/>
        <end position="340"/>
    </location>
</feature>
<evidence type="ECO:0000256" key="3">
    <source>
        <dbReference type="SAM" id="SignalP"/>
    </source>
</evidence>
<name>A0A9P7A4L1_9AGAM</name>
<feature type="signal peptide" evidence="3">
    <location>
        <begin position="1"/>
        <end position="23"/>
    </location>
</feature>
<dbReference type="Proteomes" id="UP000714275">
    <property type="component" value="Unassembled WGS sequence"/>
</dbReference>
<dbReference type="OrthoDB" id="2757214at2759"/>
<evidence type="ECO:0000256" key="1">
    <source>
        <dbReference type="SAM" id="MobiDB-lite"/>
    </source>
</evidence>
<accession>A0A9P7A4L1</accession>
<keyword evidence="3" id="KW-0732">Signal</keyword>
<feature type="region of interest" description="Disordered" evidence="1">
    <location>
        <begin position="279"/>
        <end position="406"/>
    </location>
</feature>
<gene>
    <name evidence="4" type="ORF">EV702DRAFT_508998</name>
</gene>
<evidence type="ECO:0000256" key="2">
    <source>
        <dbReference type="SAM" id="Phobius"/>
    </source>
</evidence>
<evidence type="ECO:0008006" key="6">
    <source>
        <dbReference type="Google" id="ProtNLM"/>
    </source>
</evidence>
<keyword evidence="2" id="KW-1133">Transmembrane helix</keyword>
<feature type="chain" id="PRO_5040487429" description="Mid2 domain-containing protein" evidence="3">
    <location>
        <begin position="24"/>
        <end position="406"/>
    </location>
</feature>
<keyword evidence="2" id="KW-0812">Transmembrane</keyword>
<proteinExistence type="predicted"/>
<comment type="caution">
    <text evidence="4">The sequence shown here is derived from an EMBL/GenBank/DDBJ whole genome shotgun (WGS) entry which is preliminary data.</text>
</comment>
<evidence type="ECO:0000313" key="4">
    <source>
        <dbReference type="EMBL" id="KAG1782136.1"/>
    </source>
</evidence>
<reference evidence="4" key="1">
    <citation type="journal article" date="2020" name="New Phytol.">
        <title>Comparative genomics reveals dynamic genome evolution in host specialist ectomycorrhizal fungi.</title>
        <authorList>
            <person name="Lofgren L.A."/>
            <person name="Nguyen N.H."/>
            <person name="Vilgalys R."/>
            <person name="Ruytinx J."/>
            <person name="Liao H.L."/>
            <person name="Branco S."/>
            <person name="Kuo A."/>
            <person name="LaButti K."/>
            <person name="Lipzen A."/>
            <person name="Andreopoulos W."/>
            <person name="Pangilinan J."/>
            <person name="Riley R."/>
            <person name="Hundley H."/>
            <person name="Na H."/>
            <person name="Barry K."/>
            <person name="Grigoriev I.V."/>
            <person name="Stajich J.E."/>
            <person name="Kennedy P.G."/>
        </authorList>
    </citation>
    <scope>NUCLEOTIDE SEQUENCE</scope>
    <source>
        <strain evidence="4">DOB743</strain>
    </source>
</reference>
<dbReference type="EMBL" id="JABBWD010000004">
    <property type="protein sequence ID" value="KAG1782136.1"/>
    <property type="molecule type" value="Genomic_DNA"/>
</dbReference>
<keyword evidence="5" id="KW-1185">Reference proteome</keyword>
<organism evidence="4 5">
    <name type="scientific">Suillus placidus</name>
    <dbReference type="NCBI Taxonomy" id="48579"/>
    <lineage>
        <taxon>Eukaryota</taxon>
        <taxon>Fungi</taxon>
        <taxon>Dikarya</taxon>
        <taxon>Basidiomycota</taxon>
        <taxon>Agaricomycotina</taxon>
        <taxon>Agaricomycetes</taxon>
        <taxon>Agaricomycetidae</taxon>
        <taxon>Boletales</taxon>
        <taxon>Suillineae</taxon>
        <taxon>Suillaceae</taxon>
        <taxon>Suillus</taxon>
    </lineage>
</organism>